<feature type="region of interest" description="Disordered" evidence="1">
    <location>
        <begin position="453"/>
        <end position="479"/>
    </location>
</feature>
<gene>
    <name evidence="2" type="ORF">HHK36_023524</name>
</gene>
<dbReference type="InterPro" id="IPR007789">
    <property type="entry name" value="DUF688"/>
</dbReference>
<organism evidence="2 3">
    <name type="scientific">Tetracentron sinense</name>
    <name type="common">Spur-leaf</name>
    <dbReference type="NCBI Taxonomy" id="13715"/>
    <lineage>
        <taxon>Eukaryota</taxon>
        <taxon>Viridiplantae</taxon>
        <taxon>Streptophyta</taxon>
        <taxon>Embryophyta</taxon>
        <taxon>Tracheophyta</taxon>
        <taxon>Spermatophyta</taxon>
        <taxon>Magnoliopsida</taxon>
        <taxon>Trochodendrales</taxon>
        <taxon>Trochodendraceae</taxon>
        <taxon>Tetracentron</taxon>
    </lineage>
</organism>
<dbReference type="Proteomes" id="UP000655225">
    <property type="component" value="Unassembled WGS sequence"/>
</dbReference>
<protein>
    <submittedName>
        <fullName evidence="2">Uncharacterized protein</fullName>
    </submittedName>
</protein>
<evidence type="ECO:0000313" key="2">
    <source>
        <dbReference type="EMBL" id="KAF8391222.1"/>
    </source>
</evidence>
<evidence type="ECO:0000256" key="1">
    <source>
        <dbReference type="SAM" id="MobiDB-lite"/>
    </source>
</evidence>
<name>A0A834YSJ1_TETSI</name>
<feature type="compositionally biased region" description="Acidic residues" evidence="1">
    <location>
        <begin position="353"/>
        <end position="362"/>
    </location>
</feature>
<feature type="compositionally biased region" description="Polar residues" evidence="1">
    <location>
        <begin position="453"/>
        <end position="467"/>
    </location>
</feature>
<sequence length="766" mass="85477">MDTERHVREGSKSVQNTERFYPSFAFSFSFSEPLTPLQLSRSIPENLFVVILAASLSSLLNSTKLDYTLNGTGVGGCLQNLLGVEMLKNLMEEKQLDFNAPLLSVRRFSSTAAPSEGEDRKRIENSSPKIPSLPFYRSELKSGPVRNPGVVPFVWEQIPGKPKDRGGPQSRTLERPPIAPKLPPGRILDVKQQPSEKESEDTNVIRPQTNKALSCRKIFSSSDSNGTKLESSKDGVKEKQNSDSEDSDDAYSDALDTLSRTESFFLNCSISGLSGLEDPDVKTSATFLTEQQNRDFMMGRFLPAAKAMASETPQYAPRKQLVKKVASEDRRPPLNQYRPNIVPQYAQDKREEETEDEADDYADSGNFSAKGCGLFPRFCLKNSFCLLNPVPGMKVRTRVPMSSVHKVSTQSRTVYARSPMETNNEHNWDTVYKHKLAAGLQLHEDVSKLTSESNNITSWSDSQTPDESSPYWRSGGDGISPYRNEAPQSPFHEGMGFLGIPKETKNVKDNGFKSNNNGRKTFRELLSDQSSEQGSGSVIPTVEKTLYIDSVHILETPNSISSSSDSKEMMDSANNNIEIIVKSSGVEETPVVESSLQDIKYLNILKERVILKPKISEVIDADLPSPSERSHLGRHVDGMERFGQDRGIEQESRSLLCSKGDFYNQQPIKSDDQGNSYVSTFQSLLRPPLPNSPSESWLRRTLPSISSRNPSLESYLSGQVHPRNQVPKTSFTDPKWETIVKTSNVHHGHLRFSEELMLPISEQSET</sequence>
<keyword evidence="3" id="KW-1185">Reference proteome</keyword>
<dbReference type="EMBL" id="JABCRI010000017">
    <property type="protein sequence ID" value="KAF8391222.1"/>
    <property type="molecule type" value="Genomic_DNA"/>
</dbReference>
<dbReference type="AlphaFoldDB" id="A0A834YSJ1"/>
<proteinExistence type="predicted"/>
<feature type="region of interest" description="Disordered" evidence="1">
    <location>
        <begin position="343"/>
        <end position="362"/>
    </location>
</feature>
<feature type="compositionally biased region" description="Basic and acidic residues" evidence="1">
    <location>
        <begin position="230"/>
        <end position="242"/>
    </location>
</feature>
<feature type="region of interest" description="Disordered" evidence="1">
    <location>
        <begin position="156"/>
        <end position="251"/>
    </location>
</feature>
<dbReference type="PANTHER" id="PTHR33671:SF2">
    <property type="entry name" value="N-METHYLTRANSFERASE, PUTATIVE (DUF688)-RELATED"/>
    <property type="match status" value="1"/>
</dbReference>
<feature type="region of interest" description="Disordered" evidence="1">
    <location>
        <begin position="708"/>
        <end position="729"/>
    </location>
</feature>
<reference evidence="2 3" key="1">
    <citation type="submission" date="2020-04" db="EMBL/GenBank/DDBJ databases">
        <title>Plant Genome Project.</title>
        <authorList>
            <person name="Zhang R.-G."/>
        </authorList>
    </citation>
    <scope>NUCLEOTIDE SEQUENCE [LARGE SCALE GENOMIC DNA]</scope>
    <source>
        <strain evidence="2">YNK0</strain>
        <tissue evidence="2">Leaf</tissue>
    </source>
</reference>
<feature type="compositionally biased region" description="Polar residues" evidence="1">
    <location>
        <begin position="219"/>
        <end position="229"/>
    </location>
</feature>
<dbReference type="OrthoDB" id="677721at2759"/>
<feature type="region of interest" description="Disordered" evidence="1">
    <location>
        <begin position="109"/>
        <end position="128"/>
    </location>
</feature>
<dbReference type="OMA" id="FEYKQAG"/>
<feature type="compositionally biased region" description="Polar residues" evidence="1">
    <location>
        <begin position="708"/>
        <end position="717"/>
    </location>
</feature>
<accession>A0A834YSJ1</accession>
<comment type="caution">
    <text evidence="2">The sequence shown here is derived from an EMBL/GenBank/DDBJ whole genome shotgun (WGS) entry which is preliminary data.</text>
</comment>
<dbReference type="Pfam" id="PF05097">
    <property type="entry name" value="DUF688"/>
    <property type="match status" value="1"/>
</dbReference>
<dbReference type="PANTHER" id="PTHR33671">
    <property type="entry name" value="N-METHYLTRANSFERASE, PUTATIVE (DUF688)-RELATED"/>
    <property type="match status" value="1"/>
</dbReference>
<evidence type="ECO:0000313" key="3">
    <source>
        <dbReference type="Proteomes" id="UP000655225"/>
    </source>
</evidence>